<organism evidence="1 2">
    <name type="scientific">Nostoc favosum CHAB5714</name>
    <dbReference type="NCBI Taxonomy" id="2780399"/>
    <lineage>
        <taxon>Bacteria</taxon>
        <taxon>Bacillati</taxon>
        <taxon>Cyanobacteriota</taxon>
        <taxon>Cyanophyceae</taxon>
        <taxon>Nostocales</taxon>
        <taxon>Nostocaceae</taxon>
        <taxon>Nostoc</taxon>
        <taxon>Nostoc favosum</taxon>
    </lineage>
</organism>
<comment type="caution">
    <text evidence="1">The sequence shown here is derived from an EMBL/GenBank/DDBJ whole genome shotgun (WGS) entry which is preliminary data.</text>
</comment>
<reference evidence="1 2" key="1">
    <citation type="journal article" date="2021" name="Microorganisms">
        <title>Genome Evolution of Filamentous Cyanobacterium Nostoc Species: From Facultative Symbiosis to Free Living.</title>
        <authorList>
            <person name="Huo D."/>
            <person name="Li H."/>
            <person name="Cai F."/>
            <person name="Guo X."/>
            <person name="Qiao Z."/>
            <person name="Wang W."/>
            <person name="Yu G."/>
            <person name="Li R."/>
        </authorList>
    </citation>
    <scope>NUCLEOTIDE SEQUENCE [LARGE SCALE GENOMIC DNA]</scope>
    <source>
        <strain evidence="1 2">CHAB 5714</strain>
    </source>
</reference>
<dbReference type="RefSeq" id="WP_229483534.1">
    <property type="nucleotide sequence ID" value="NZ_JAIVFQ010000005.1"/>
</dbReference>
<proteinExistence type="predicted"/>
<sequence length="56" mass="6806">MIWRQYDGMKKLTVRCSDEEYKILVEYCTQTDRTQNDVFREMIRKLNKSRARSTGL</sequence>
<accession>A0ABS8I3D3</accession>
<name>A0ABS8I3D3_9NOSO</name>
<protein>
    <submittedName>
        <fullName evidence="1">CopG family transcriptional regulator</fullName>
    </submittedName>
</protein>
<keyword evidence="2" id="KW-1185">Reference proteome</keyword>
<dbReference type="Proteomes" id="UP001199525">
    <property type="component" value="Unassembled WGS sequence"/>
</dbReference>
<dbReference type="EMBL" id="JAIVFQ010000005">
    <property type="protein sequence ID" value="MCC5598683.1"/>
    <property type="molecule type" value="Genomic_DNA"/>
</dbReference>
<evidence type="ECO:0000313" key="1">
    <source>
        <dbReference type="EMBL" id="MCC5598683.1"/>
    </source>
</evidence>
<gene>
    <name evidence="1" type="ORF">LC586_05490</name>
</gene>
<evidence type="ECO:0000313" key="2">
    <source>
        <dbReference type="Proteomes" id="UP001199525"/>
    </source>
</evidence>